<dbReference type="OrthoDB" id="429145at2759"/>
<dbReference type="SUPFAM" id="SSF51069">
    <property type="entry name" value="Carbonic anhydrase"/>
    <property type="match status" value="2"/>
</dbReference>
<evidence type="ECO:0000259" key="7">
    <source>
        <dbReference type="PROSITE" id="PS51144"/>
    </source>
</evidence>
<dbReference type="PANTHER" id="PTHR18952:SF134">
    <property type="entry name" value="CARBONIC ANHYDRASE 15"/>
    <property type="match status" value="1"/>
</dbReference>
<dbReference type="InterPro" id="IPR036398">
    <property type="entry name" value="CA_dom_sf"/>
</dbReference>
<dbReference type="InterPro" id="IPR001148">
    <property type="entry name" value="CA_dom"/>
</dbReference>
<comment type="function">
    <text evidence="4">Reversible hydration of carbon dioxide.</text>
</comment>
<dbReference type="Proteomes" id="UP000677054">
    <property type="component" value="Unassembled WGS sequence"/>
</dbReference>
<evidence type="ECO:0000256" key="3">
    <source>
        <dbReference type="ARBA" id="ARBA00022833"/>
    </source>
</evidence>
<evidence type="ECO:0000256" key="1">
    <source>
        <dbReference type="ARBA" id="ARBA00010718"/>
    </source>
</evidence>
<keyword evidence="3 4" id="KW-0862">Zinc</keyword>
<dbReference type="EMBL" id="CAJPEV010003680">
    <property type="protein sequence ID" value="CAG0900313.1"/>
    <property type="molecule type" value="Genomic_DNA"/>
</dbReference>
<feature type="region of interest" description="Disordered" evidence="5">
    <location>
        <begin position="298"/>
        <end position="352"/>
    </location>
</feature>
<comment type="similarity">
    <text evidence="1 4">Belongs to the alpha-carbonic anhydrase family.</text>
</comment>
<feature type="domain" description="Alpha-carbonic anhydrase" evidence="7">
    <location>
        <begin position="66"/>
        <end position="364"/>
    </location>
</feature>
<dbReference type="GO" id="GO:0008270">
    <property type="term" value="F:zinc ion binding"/>
    <property type="evidence" value="ECO:0007669"/>
    <property type="project" value="UniProtKB-UniRule"/>
</dbReference>
<keyword evidence="9" id="KW-1185">Reference proteome</keyword>
<dbReference type="GO" id="GO:0005886">
    <property type="term" value="C:plasma membrane"/>
    <property type="evidence" value="ECO:0007669"/>
    <property type="project" value="TreeGrafter"/>
</dbReference>
<keyword evidence="6" id="KW-1133">Transmembrane helix</keyword>
<proteinExistence type="inferred from homology"/>
<dbReference type="AlphaFoldDB" id="A0A7R9FR45"/>
<reference evidence="8" key="1">
    <citation type="submission" date="2020-11" db="EMBL/GenBank/DDBJ databases">
        <authorList>
            <person name="Tran Van P."/>
        </authorList>
    </citation>
    <scope>NUCLEOTIDE SEQUENCE</scope>
</reference>
<keyword evidence="6" id="KW-0472">Membrane</keyword>
<name>A0A7R9FR45_9CRUS</name>
<dbReference type="PROSITE" id="PS51144">
    <property type="entry name" value="ALPHA_CA_2"/>
    <property type="match status" value="1"/>
</dbReference>
<organism evidence="8">
    <name type="scientific">Darwinula stevensoni</name>
    <dbReference type="NCBI Taxonomy" id="69355"/>
    <lineage>
        <taxon>Eukaryota</taxon>
        <taxon>Metazoa</taxon>
        <taxon>Ecdysozoa</taxon>
        <taxon>Arthropoda</taxon>
        <taxon>Crustacea</taxon>
        <taxon>Oligostraca</taxon>
        <taxon>Ostracoda</taxon>
        <taxon>Podocopa</taxon>
        <taxon>Podocopida</taxon>
        <taxon>Darwinulocopina</taxon>
        <taxon>Darwinuloidea</taxon>
        <taxon>Darwinulidae</taxon>
        <taxon>Darwinula</taxon>
    </lineage>
</organism>
<evidence type="ECO:0000256" key="5">
    <source>
        <dbReference type="SAM" id="MobiDB-lite"/>
    </source>
</evidence>
<sequence>MLPVQLQEKSNHAWENFVKALAQVKAQDAVSPVNPPTPLTLWMPRDLRRFYRYSGSFTMPACDQVVVWTVFETPIHIGRRQLEHWNQLTTKFGPSKAGPSKLTNNFRPIQSRNGRRILFNQGHGFPRQFPSPRTVPVELKMQVVASEVPKISGGGLPGEYVLDQLRFHWGSTGDRGSEHTLYGARFPMEMHMVHHNAKFLGLTEAIASGEPTALAVLGFFFEVSEEPNNQWSNLVEALGHMDVQNAEHLVSPPTPLTLWMPEDLSGFYRYYGSLTTPTCDQVVVWTLFTSPIPIGREQIDLNSHERPHEKEDDKRLAKEKSFRHKNEKEKLEQWNKSKTKTDKQLTDNFRPTQPRNGREILCNFRECAKSSRIAIYIASTTGILAFIALVFYSSYRRLKRVSYARLS</sequence>
<dbReference type="SMART" id="SM01057">
    <property type="entry name" value="Carb_anhydrase"/>
    <property type="match status" value="1"/>
</dbReference>
<dbReference type="InterPro" id="IPR023561">
    <property type="entry name" value="Carbonic_anhydrase_a-class"/>
</dbReference>
<dbReference type="InterPro" id="IPR018338">
    <property type="entry name" value="Carbonic_anhydrase_a-class_CS"/>
</dbReference>
<keyword evidence="4" id="KW-0456">Lyase</keyword>
<comment type="cofactor">
    <cofactor evidence="4">
        <name>Zn(2+)</name>
        <dbReference type="ChEBI" id="CHEBI:29105"/>
    </cofactor>
</comment>
<accession>A0A7R9FR45</accession>
<feature type="transmembrane region" description="Helical" evidence="6">
    <location>
        <begin position="373"/>
        <end position="395"/>
    </location>
</feature>
<dbReference type="PANTHER" id="PTHR18952">
    <property type="entry name" value="CARBONIC ANHYDRASE"/>
    <property type="match status" value="1"/>
</dbReference>
<dbReference type="GO" id="GO:0004089">
    <property type="term" value="F:carbonate dehydratase activity"/>
    <property type="evidence" value="ECO:0007669"/>
    <property type="project" value="UniProtKB-UniRule"/>
</dbReference>
<evidence type="ECO:0000256" key="4">
    <source>
        <dbReference type="RuleBase" id="RU367011"/>
    </source>
</evidence>
<keyword evidence="2 4" id="KW-0479">Metal-binding</keyword>
<feature type="compositionally biased region" description="Basic and acidic residues" evidence="5">
    <location>
        <begin position="298"/>
        <end position="345"/>
    </location>
</feature>
<evidence type="ECO:0000256" key="2">
    <source>
        <dbReference type="ARBA" id="ARBA00022723"/>
    </source>
</evidence>
<dbReference type="Pfam" id="PF00194">
    <property type="entry name" value="Carb_anhydrase"/>
    <property type="match status" value="2"/>
</dbReference>
<evidence type="ECO:0000256" key="6">
    <source>
        <dbReference type="SAM" id="Phobius"/>
    </source>
</evidence>
<keyword evidence="6" id="KW-0812">Transmembrane</keyword>
<dbReference type="EMBL" id="LR903197">
    <property type="protein sequence ID" value="CAD7251624.1"/>
    <property type="molecule type" value="Genomic_DNA"/>
</dbReference>
<evidence type="ECO:0000313" key="8">
    <source>
        <dbReference type="EMBL" id="CAD7251624.1"/>
    </source>
</evidence>
<dbReference type="Gene3D" id="3.10.200.10">
    <property type="entry name" value="Alpha carbonic anhydrase"/>
    <property type="match status" value="2"/>
</dbReference>
<protein>
    <recommendedName>
        <fullName evidence="4">Carbonic anhydrase</fullName>
        <ecNumber evidence="4">4.2.1.1</ecNumber>
    </recommendedName>
</protein>
<dbReference type="EC" id="4.2.1.1" evidence="4"/>
<dbReference type="PROSITE" id="PS00162">
    <property type="entry name" value="ALPHA_CA_1"/>
    <property type="match status" value="1"/>
</dbReference>
<comment type="catalytic activity">
    <reaction evidence="4">
        <text>hydrogencarbonate + H(+) = CO2 + H2O</text>
        <dbReference type="Rhea" id="RHEA:10748"/>
        <dbReference type="ChEBI" id="CHEBI:15377"/>
        <dbReference type="ChEBI" id="CHEBI:15378"/>
        <dbReference type="ChEBI" id="CHEBI:16526"/>
        <dbReference type="ChEBI" id="CHEBI:17544"/>
        <dbReference type="EC" id="4.2.1.1"/>
    </reaction>
</comment>
<gene>
    <name evidence="8" type="ORF">DSTB1V02_LOCUS11386</name>
</gene>
<evidence type="ECO:0000313" key="9">
    <source>
        <dbReference type="Proteomes" id="UP000677054"/>
    </source>
</evidence>